<dbReference type="CDD" id="cd02142">
    <property type="entry name" value="McbC_SagB-like_oxidoreductase"/>
    <property type="match status" value="1"/>
</dbReference>
<organism evidence="1 2">
    <name type="scientific">Immundisolibacter cernigliae</name>
    <dbReference type="NCBI Taxonomy" id="1810504"/>
    <lineage>
        <taxon>Bacteria</taxon>
        <taxon>Pseudomonadati</taxon>
        <taxon>Pseudomonadota</taxon>
        <taxon>Gammaproteobacteria</taxon>
        <taxon>Immundisolibacterales</taxon>
        <taxon>Immundisolibacteraceae</taxon>
        <taxon>Immundisolibacter</taxon>
    </lineage>
</organism>
<evidence type="ECO:0008006" key="3">
    <source>
        <dbReference type="Google" id="ProtNLM"/>
    </source>
</evidence>
<sequence length="537" mass="57326">MDAYATVICYHEATRHRFEGYARGPETLDWDAPPAPFRRYEGAPVQALPLAAARFEAPFSRLQQPVHGPAVPAGPEALGALLQLSFAISAWKSNGVERWALRCNPSSGNLHPTEAYVLAHGIHGLADGVHHYRAEDHVLERRADWPPGDGPPGLYLGLSSVIWREAWKYGERAFRYCQLDVGHAVACIAYAAALLGWQVEAVPGLPSAALAQLLGLDRHADFTAGRRDDVEREEPELLLALRGDAGAGAALPARAEGARWHGRASTIDPHPMYRWPIIDEVAAATAGAGDAPCAVATGAGGPPPLATADGGPGAVATILGRRSGQRYDIGGLMPAAVFFRLLDATLARPQPPWQTLAATGQIALLLFVHRVQGLAPGLYLLLRDAAPSLLAQLGPEFAAAGPVAGVDHLDLWLLRAIAPAGLRRIARSLCCHQDIAATACFSLAMLAPFEPVLRRDPGQYRALLRAAGLVGQVLYLEAEALGYRGTGIGCYFDDELHALLGLKDRQWQSLYAFAIGVPLPDTRLETTAPYVGRPVAA</sequence>
<evidence type="ECO:0000313" key="2">
    <source>
        <dbReference type="Proteomes" id="UP000092952"/>
    </source>
</evidence>
<dbReference type="STRING" id="1810504.PG2T_00335"/>
<proteinExistence type="predicted"/>
<dbReference type="SUPFAM" id="SSF55469">
    <property type="entry name" value="FMN-dependent nitroreductase-like"/>
    <property type="match status" value="2"/>
</dbReference>
<accession>A0A1B1YPU7</accession>
<name>A0A1B1YPU7_9GAMM</name>
<dbReference type="PANTHER" id="PTHR42741:SF3">
    <property type="entry name" value="NITROREDUCTASE FAMILY PROTEIN"/>
    <property type="match status" value="1"/>
</dbReference>
<dbReference type="KEGG" id="gbi:PG2T_00335"/>
<dbReference type="AlphaFoldDB" id="A0A1B1YPU7"/>
<gene>
    <name evidence="1" type="ORF">PG2T_00335</name>
</gene>
<dbReference type="Gene3D" id="3.40.109.10">
    <property type="entry name" value="NADH Oxidase"/>
    <property type="match status" value="2"/>
</dbReference>
<protein>
    <recommendedName>
        <fullName evidence="3">Nitroreductase domain-containing protein</fullName>
    </recommendedName>
</protein>
<dbReference type="GO" id="GO:0016491">
    <property type="term" value="F:oxidoreductase activity"/>
    <property type="evidence" value="ECO:0007669"/>
    <property type="project" value="InterPro"/>
</dbReference>
<dbReference type="RefSeq" id="WP_068802310.1">
    <property type="nucleotide sequence ID" value="NZ_CP014671.1"/>
</dbReference>
<dbReference type="PANTHER" id="PTHR42741">
    <property type="entry name" value="NITROREDUCTASE FAMILY PROTEIN"/>
    <property type="match status" value="1"/>
</dbReference>
<reference evidence="2" key="1">
    <citation type="submission" date="2016-03" db="EMBL/GenBank/DDBJ databases">
        <title>Complete genome sequence of Solimmundus cernigliae, representing a novel lineage of polycyclic aromatic hydrocarbon degraders within the Gammaproteobacteria.</title>
        <authorList>
            <person name="Singleton D.R."/>
            <person name="Dickey A.N."/>
            <person name="Scholl E.H."/>
            <person name="Wright F.A."/>
            <person name="Aitken M.D."/>
        </authorList>
    </citation>
    <scope>NUCLEOTIDE SEQUENCE [LARGE SCALE GENOMIC DNA]</scope>
    <source>
        <strain evidence="2">TR3.2</strain>
    </source>
</reference>
<dbReference type="EMBL" id="CP014671">
    <property type="protein sequence ID" value="ANX02794.1"/>
    <property type="molecule type" value="Genomic_DNA"/>
</dbReference>
<dbReference type="InParanoid" id="A0A1B1YPU7"/>
<dbReference type="InterPro" id="IPR000415">
    <property type="entry name" value="Nitroreductase-like"/>
</dbReference>
<dbReference type="OrthoDB" id="9801593at2"/>
<dbReference type="Proteomes" id="UP000092952">
    <property type="component" value="Chromosome"/>
</dbReference>
<keyword evidence="2" id="KW-1185">Reference proteome</keyword>
<evidence type="ECO:0000313" key="1">
    <source>
        <dbReference type="EMBL" id="ANX02794.1"/>
    </source>
</evidence>